<proteinExistence type="predicted"/>
<name>A0A1M5R115_9RHOB</name>
<protein>
    <submittedName>
        <fullName evidence="2">Molecular chaperone Hsp31 and glyoxalase 3</fullName>
    </submittedName>
</protein>
<dbReference type="EMBL" id="FQXB01000003">
    <property type="protein sequence ID" value="SHH19858.1"/>
    <property type="molecule type" value="Genomic_DNA"/>
</dbReference>
<gene>
    <name evidence="2" type="ORF">SAMN05444003_2435</name>
</gene>
<sequence>MGILRKLFRAESQPTADGAFSPSPLAIKLGTSSTTDYDGGAYTERYKGTRNRVLMVCTEERNMTMANGKKFSTGNHPVEMGLPMLHLMNAGFEIDVVTPTGAPVVIEDWAMPADDADIQKLYRDFADAFQNPGSLADFAANSLVDDTLYAAVFIPGGHGAMLGLPDNADLGKVLHWAHNTGLHTLALCHGPAALLAARNDAGFLYDGYKITVFPDAVDKQTPMIGYLPGPMPWWVCEKLNALGVETINKKADNSTHVDRRLVTGASPQAANTFGRLAAETLLKRTETNS</sequence>
<evidence type="ECO:0000313" key="2">
    <source>
        <dbReference type="EMBL" id="SHH19858.1"/>
    </source>
</evidence>
<dbReference type="GO" id="GO:0005737">
    <property type="term" value="C:cytoplasm"/>
    <property type="evidence" value="ECO:0007669"/>
    <property type="project" value="TreeGrafter"/>
</dbReference>
<evidence type="ECO:0000313" key="3">
    <source>
        <dbReference type="Proteomes" id="UP000184074"/>
    </source>
</evidence>
<dbReference type="InterPro" id="IPR050325">
    <property type="entry name" value="Prot/Nucl_acid_deglycase"/>
</dbReference>
<dbReference type="PANTHER" id="PTHR48094:SF20">
    <property type="entry name" value="PROTEIN_NUCLEIC ACID DEGLYCASE 1"/>
    <property type="match status" value="1"/>
</dbReference>
<dbReference type="GO" id="GO:0019172">
    <property type="term" value="F:glyoxalase III activity"/>
    <property type="evidence" value="ECO:0007669"/>
    <property type="project" value="TreeGrafter"/>
</dbReference>
<evidence type="ECO:0000259" key="1">
    <source>
        <dbReference type="Pfam" id="PF01965"/>
    </source>
</evidence>
<dbReference type="OrthoDB" id="9792284at2"/>
<feature type="domain" description="DJ-1/PfpI" evidence="1">
    <location>
        <begin position="78"/>
        <end position="277"/>
    </location>
</feature>
<dbReference type="InterPro" id="IPR029062">
    <property type="entry name" value="Class_I_gatase-like"/>
</dbReference>
<organism evidence="2 3">
    <name type="scientific">Cognatiyoonia sediminum</name>
    <dbReference type="NCBI Taxonomy" id="1508389"/>
    <lineage>
        <taxon>Bacteria</taxon>
        <taxon>Pseudomonadati</taxon>
        <taxon>Pseudomonadota</taxon>
        <taxon>Alphaproteobacteria</taxon>
        <taxon>Rhodobacterales</taxon>
        <taxon>Paracoccaceae</taxon>
        <taxon>Cognatiyoonia</taxon>
    </lineage>
</organism>
<dbReference type="Gene3D" id="3.40.50.880">
    <property type="match status" value="1"/>
</dbReference>
<dbReference type="Proteomes" id="UP000184074">
    <property type="component" value="Unassembled WGS sequence"/>
</dbReference>
<accession>A0A1M5R115</accession>
<dbReference type="Pfam" id="PF01965">
    <property type="entry name" value="DJ-1_PfpI"/>
    <property type="match status" value="1"/>
</dbReference>
<dbReference type="STRING" id="1508389.SAMN05444003_2435"/>
<dbReference type="InterPro" id="IPR002818">
    <property type="entry name" value="DJ-1/PfpI"/>
</dbReference>
<dbReference type="PANTHER" id="PTHR48094">
    <property type="entry name" value="PROTEIN/NUCLEIC ACID DEGLYCASE DJ-1-RELATED"/>
    <property type="match status" value="1"/>
</dbReference>
<dbReference type="RefSeq" id="WP_083526268.1">
    <property type="nucleotide sequence ID" value="NZ_FQXB01000003.1"/>
</dbReference>
<keyword evidence="3" id="KW-1185">Reference proteome</keyword>
<dbReference type="GO" id="GO:0019243">
    <property type="term" value="P:methylglyoxal catabolic process to D-lactate via S-lactoyl-glutathione"/>
    <property type="evidence" value="ECO:0007669"/>
    <property type="project" value="TreeGrafter"/>
</dbReference>
<dbReference type="SUPFAM" id="SSF52317">
    <property type="entry name" value="Class I glutamine amidotransferase-like"/>
    <property type="match status" value="1"/>
</dbReference>
<dbReference type="AlphaFoldDB" id="A0A1M5R115"/>
<reference evidence="2 3" key="1">
    <citation type="submission" date="2016-11" db="EMBL/GenBank/DDBJ databases">
        <authorList>
            <person name="Jaros S."/>
            <person name="Januszkiewicz K."/>
            <person name="Wedrychowicz H."/>
        </authorList>
    </citation>
    <scope>NUCLEOTIDE SEQUENCE [LARGE SCALE GENOMIC DNA]</scope>
    <source>
        <strain evidence="2 3">DSM 28715</strain>
    </source>
</reference>